<feature type="compositionally biased region" description="Basic and acidic residues" evidence="7">
    <location>
        <begin position="487"/>
        <end position="507"/>
    </location>
</feature>
<dbReference type="OrthoDB" id="76676at2759"/>
<feature type="compositionally biased region" description="Basic and acidic residues" evidence="7">
    <location>
        <begin position="411"/>
        <end position="424"/>
    </location>
</feature>
<feature type="region of interest" description="Disordered" evidence="7">
    <location>
        <begin position="373"/>
        <end position="650"/>
    </location>
</feature>
<evidence type="ECO:0000256" key="7">
    <source>
        <dbReference type="SAM" id="MobiDB-lite"/>
    </source>
</evidence>
<keyword evidence="8" id="KW-0648">Protein biosynthesis</keyword>
<keyword evidence="4" id="KW-0238">DNA-binding</keyword>
<evidence type="ECO:0000313" key="9">
    <source>
        <dbReference type="Proteomes" id="UP000014074"/>
    </source>
</evidence>
<dbReference type="RefSeq" id="XP_007911321.1">
    <property type="nucleotide sequence ID" value="XM_007913130.1"/>
</dbReference>
<reference evidence="9" key="1">
    <citation type="journal article" date="2013" name="Genome Announc.">
        <title>Draft genome sequence of the ascomycete Phaeoacremonium aleophilum strain UCR-PA7, a causal agent of the esca disease complex in grapevines.</title>
        <authorList>
            <person name="Blanco-Ulate B."/>
            <person name="Rolshausen P."/>
            <person name="Cantu D."/>
        </authorList>
    </citation>
    <scope>NUCLEOTIDE SEQUENCE [LARGE SCALE GENOMIC DNA]</scope>
    <source>
        <strain evidence="9">UCR-PA7</strain>
    </source>
</reference>
<dbReference type="HOGENOM" id="CLU_025955_0_0_1"/>
<organism evidence="8 9">
    <name type="scientific">Phaeoacremonium minimum (strain UCR-PA7)</name>
    <name type="common">Esca disease fungus</name>
    <name type="synonym">Togninia minima</name>
    <dbReference type="NCBI Taxonomy" id="1286976"/>
    <lineage>
        <taxon>Eukaryota</taxon>
        <taxon>Fungi</taxon>
        <taxon>Dikarya</taxon>
        <taxon>Ascomycota</taxon>
        <taxon>Pezizomycotina</taxon>
        <taxon>Sordariomycetes</taxon>
        <taxon>Sordariomycetidae</taxon>
        <taxon>Togniniales</taxon>
        <taxon>Togniniaceae</taxon>
        <taxon>Phaeoacremonium</taxon>
    </lineage>
</organism>
<proteinExistence type="inferred from homology"/>
<sequence>MGTPGRQPARDQHRGSLARSPHSVVMSASPSGLPNGRNPPPAGAPPLRRKPRTADPLVARKKPVQRPRASGTAQPSNGVQNGSSLPGKVLQPNLGIRTATVRDDQIKAWRARRAANGGWWDPLPAGGEEFPLIITKRDIKAGNRFHVMRLSQTKSINDVDPTNPLQFERPVNLHRRDPRQLPAGRPIKDDSPTPAPADEAEAERLAKLKAERDAQRAIDMSQIAPVAKDANPKKQNQKPEKSTAQTYYPRSTDAQKKESTIRYEESIPWVLEDDSDGKNVWVGSYTAPLSESNVALVRDNMGFRVIPLEKYYKFTHRPPFKTYTLDEAEKMMNKKMTAGRWVMRDQEKAKQEAEYDEYRRYLHGPSRVKLESSTFRAAARSEKQDHDDIDMSGDEFQDDDENQGLESDKDEEVKDSRERIRREQLGANLFGDADENTVEKEQAEELMEELTRKLHGKETQRALVKLEKHMEYMSDSEDGWGDSSSDDSGKEDADAKKEGDAQGKGDQKSGTASKGTSTPSSKQKAAENAKKGKSLKRPGSPNLSESSENELARKKKKQATGSAVPSRSSTPMPGQQRGKANAGATSDGEGEMSDGGRVRKIKLVTGTGARGTPVGSRAGSPAPGQGQRSPGSASPNAAGPSTPAAGGQGGLVEAWEITQALAANPQGISVGQLMRQFQTRVGEGDGQMSRRDWIKLVKDNAKWGADKLLRPKDK</sequence>
<dbReference type="EMBL" id="KB932812">
    <property type="protein sequence ID" value="EOO03830.1"/>
    <property type="molecule type" value="Genomic_DNA"/>
</dbReference>
<feature type="region of interest" description="Disordered" evidence="7">
    <location>
        <begin position="221"/>
        <end position="259"/>
    </location>
</feature>
<dbReference type="SUPFAM" id="SSF50916">
    <property type="entry name" value="Rap30/74 interaction domains"/>
    <property type="match status" value="1"/>
</dbReference>
<feature type="region of interest" description="Disordered" evidence="7">
    <location>
        <begin position="1"/>
        <end position="91"/>
    </location>
</feature>
<dbReference type="InterPro" id="IPR008851">
    <property type="entry name" value="TFIIF-alpha"/>
</dbReference>
<comment type="similarity">
    <text evidence="2">Belongs to the TFIIF alpha subunit family.</text>
</comment>
<keyword evidence="8" id="KW-0396">Initiation factor</keyword>
<dbReference type="GeneID" id="19325895"/>
<dbReference type="GO" id="GO:0032968">
    <property type="term" value="P:positive regulation of transcription elongation by RNA polymerase II"/>
    <property type="evidence" value="ECO:0007669"/>
    <property type="project" value="InterPro"/>
</dbReference>
<keyword evidence="9" id="KW-1185">Reference proteome</keyword>
<dbReference type="GO" id="GO:0003743">
    <property type="term" value="F:translation initiation factor activity"/>
    <property type="evidence" value="ECO:0007669"/>
    <property type="project" value="UniProtKB-KW"/>
</dbReference>
<protein>
    <submittedName>
        <fullName evidence="8">Putative transcription initiation factor iif subunit alpha protein</fullName>
    </submittedName>
</protein>
<feature type="compositionally biased region" description="Polar residues" evidence="7">
    <location>
        <begin position="71"/>
        <end position="84"/>
    </location>
</feature>
<feature type="region of interest" description="Disordered" evidence="7">
    <location>
        <begin position="157"/>
        <end position="201"/>
    </location>
</feature>
<keyword evidence="5" id="KW-0804">Transcription</keyword>
<name>R8BWW7_PHAM7</name>
<dbReference type="GO" id="GO:0003677">
    <property type="term" value="F:DNA binding"/>
    <property type="evidence" value="ECO:0007669"/>
    <property type="project" value="UniProtKB-KW"/>
</dbReference>
<gene>
    <name evidence="8" type="ORF">UCRPA7_535</name>
</gene>
<feature type="compositionally biased region" description="Polar residues" evidence="7">
    <location>
        <begin position="508"/>
        <end position="523"/>
    </location>
</feature>
<dbReference type="AlphaFoldDB" id="R8BWW7"/>
<evidence type="ECO:0000256" key="5">
    <source>
        <dbReference type="ARBA" id="ARBA00023163"/>
    </source>
</evidence>
<evidence type="ECO:0000256" key="4">
    <source>
        <dbReference type="ARBA" id="ARBA00023125"/>
    </source>
</evidence>
<feature type="compositionally biased region" description="Acidic residues" evidence="7">
    <location>
        <begin position="387"/>
        <end position="403"/>
    </location>
</feature>
<dbReference type="GO" id="GO:0006367">
    <property type="term" value="P:transcription initiation at RNA polymerase II promoter"/>
    <property type="evidence" value="ECO:0007669"/>
    <property type="project" value="InterPro"/>
</dbReference>
<keyword evidence="6" id="KW-0539">Nucleus</keyword>
<feature type="compositionally biased region" description="Polar residues" evidence="7">
    <location>
        <begin position="626"/>
        <end position="635"/>
    </location>
</feature>
<dbReference type="GO" id="GO:0016251">
    <property type="term" value="F:RNA polymerase II general transcription initiation factor activity"/>
    <property type="evidence" value="ECO:0007669"/>
    <property type="project" value="TreeGrafter"/>
</dbReference>
<dbReference type="PANTHER" id="PTHR13011:SF0">
    <property type="entry name" value="GENERAL TRANSCRIPTION FACTOR IIF SUBUNIT 1"/>
    <property type="match status" value="1"/>
</dbReference>
<keyword evidence="3" id="KW-0805">Transcription regulation</keyword>
<evidence type="ECO:0000256" key="1">
    <source>
        <dbReference type="ARBA" id="ARBA00004123"/>
    </source>
</evidence>
<dbReference type="GO" id="GO:0001096">
    <property type="term" value="F:TFIIF-class transcription factor complex binding"/>
    <property type="evidence" value="ECO:0007669"/>
    <property type="project" value="TreeGrafter"/>
</dbReference>
<dbReference type="InterPro" id="IPR011039">
    <property type="entry name" value="TFIIF_interaction"/>
</dbReference>
<dbReference type="PANTHER" id="PTHR13011">
    <property type="entry name" value="TFIIF-ALPHA"/>
    <property type="match status" value="1"/>
</dbReference>
<accession>R8BWW7</accession>
<evidence type="ECO:0000256" key="6">
    <source>
        <dbReference type="ARBA" id="ARBA00023242"/>
    </source>
</evidence>
<dbReference type="KEGG" id="tmn:UCRPA7_535"/>
<dbReference type="Proteomes" id="UP000014074">
    <property type="component" value="Unassembled WGS sequence"/>
</dbReference>
<evidence type="ECO:0000313" key="8">
    <source>
        <dbReference type="EMBL" id="EOO03830.1"/>
    </source>
</evidence>
<dbReference type="eggNOG" id="KOG2393">
    <property type="taxonomic scope" value="Eukaryota"/>
</dbReference>
<dbReference type="GO" id="GO:0005674">
    <property type="term" value="C:transcription factor TFIIF complex"/>
    <property type="evidence" value="ECO:0007669"/>
    <property type="project" value="TreeGrafter"/>
</dbReference>
<evidence type="ECO:0000256" key="3">
    <source>
        <dbReference type="ARBA" id="ARBA00023015"/>
    </source>
</evidence>
<evidence type="ECO:0000256" key="2">
    <source>
        <dbReference type="ARBA" id="ARBA00005249"/>
    </source>
</evidence>
<feature type="compositionally biased region" description="Polar residues" evidence="7">
    <location>
        <begin position="559"/>
        <end position="573"/>
    </location>
</feature>
<feature type="compositionally biased region" description="Basic and acidic residues" evidence="7">
    <location>
        <begin position="437"/>
        <end position="472"/>
    </location>
</feature>
<comment type="subcellular location">
    <subcellularLocation>
        <location evidence="1">Nucleus</location>
    </subcellularLocation>
</comment>